<evidence type="ECO:0000256" key="1">
    <source>
        <dbReference type="PROSITE-ProRule" id="PRU00409"/>
    </source>
</evidence>
<sequence>MTTSRAAHDLADPPTRDAAVERLVARHAGRPVVLGPGVLAGFTDAVARHRARGSRVLVLSTTRGAGPVPDADACEVVELALAPADSVTDELRQLDALAHDLPEEVVAAIEAFDPGHEAVWYPGNFVTTDEPLLGRELLGGRPRAFLALEDKLLADEVWAAAGVPHAPYRIVPARLEDLTAASDALAGQPGGLGTVWSGDARDGFNGAGNYVRWVVDEADRAEAFAFFVPRCDRVRVMPFLDGVPCSIHGIVLPDGTAVFRPVEIASLRDPGRRRFLFGGLSSWWDPPAADREEMRGHARRVGEHLRERHGYRGAFGIDGVLTADGFRPTELNTRVSAGLTQLGKVAGELVQLVHDHLVAGHDTGLGYADVESLLPLMDAQRSGRAVAVGEGGSVGGSDEYAVAWDGRHLTRVEEPTGNRLVLGDTPSGFFAKIEPCAALGPGDRLGPLNAGLMRHLDATHGSSFGDAEAAPDLR</sequence>
<dbReference type="SUPFAM" id="SSF56059">
    <property type="entry name" value="Glutathione synthetase ATP-binding domain-like"/>
    <property type="match status" value="1"/>
</dbReference>
<evidence type="ECO:0000259" key="2">
    <source>
        <dbReference type="PROSITE" id="PS50975"/>
    </source>
</evidence>
<dbReference type="Proteomes" id="UP001596087">
    <property type="component" value="Unassembled WGS sequence"/>
</dbReference>
<dbReference type="Gene3D" id="3.30.470.20">
    <property type="entry name" value="ATP-grasp fold, B domain"/>
    <property type="match status" value="1"/>
</dbReference>
<reference evidence="4" key="1">
    <citation type="journal article" date="2019" name="Int. J. Syst. Evol. Microbiol.">
        <title>The Global Catalogue of Microorganisms (GCM) 10K type strain sequencing project: providing services to taxonomists for standard genome sequencing and annotation.</title>
        <authorList>
            <consortium name="The Broad Institute Genomics Platform"/>
            <consortium name="The Broad Institute Genome Sequencing Center for Infectious Disease"/>
            <person name="Wu L."/>
            <person name="Ma J."/>
        </authorList>
    </citation>
    <scope>NUCLEOTIDE SEQUENCE [LARGE SCALE GENOMIC DNA]</scope>
    <source>
        <strain evidence="4">DFY41</strain>
    </source>
</reference>
<proteinExistence type="predicted"/>
<dbReference type="InterPro" id="IPR011761">
    <property type="entry name" value="ATP-grasp"/>
</dbReference>
<keyword evidence="4" id="KW-1185">Reference proteome</keyword>
<dbReference type="PROSITE" id="PS50975">
    <property type="entry name" value="ATP_GRASP"/>
    <property type="match status" value="1"/>
</dbReference>
<accession>A0ABW0BP36</accession>
<evidence type="ECO:0000313" key="3">
    <source>
        <dbReference type="EMBL" id="MFC5178948.1"/>
    </source>
</evidence>
<keyword evidence="1" id="KW-0067">ATP-binding</keyword>
<feature type="domain" description="ATP-grasp" evidence="2">
    <location>
        <begin position="155"/>
        <end position="358"/>
    </location>
</feature>
<gene>
    <name evidence="3" type="ORF">ACFPGP_19860</name>
</gene>
<name>A0ABW0BP36_9ACTN</name>
<evidence type="ECO:0000313" key="4">
    <source>
        <dbReference type="Proteomes" id="UP001596087"/>
    </source>
</evidence>
<dbReference type="RefSeq" id="WP_378592741.1">
    <property type="nucleotide sequence ID" value="NZ_JBHSKD010000027.1"/>
</dbReference>
<dbReference type="EMBL" id="JBHSKD010000027">
    <property type="protein sequence ID" value="MFC5178948.1"/>
    <property type="molecule type" value="Genomic_DNA"/>
</dbReference>
<comment type="caution">
    <text evidence="3">The sequence shown here is derived from an EMBL/GenBank/DDBJ whole genome shotgun (WGS) entry which is preliminary data.</text>
</comment>
<keyword evidence="1" id="KW-0547">Nucleotide-binding</keyword>
<organism evidence="3 4">
    <name type="scientific">Nocardioides taihuensis</name>
    <dbReference type="NCBI Taxonomy" id="1835606"/>
    <lineage>
        <taxon>Bacteria</taxon>
        <taxon>Bacillati</taxon>
        <taxon>Actinomycetota</taxon>
        <taxon>Actinomycetes</taxon>
        <taxon>Propionibacteriales</taxon>
        <taxon>Nocardioidaceae</taxon>
        <taxon>Nocardioides</taxon>
    </lineage>
</organism>
<protein>
    <recommendedName>
        <fullName evidence="2">ATP-grasp domain-containing protein</fullName>
    </recommendedName>
</protein>